<sequence length="53" mass="6035">MKCKWKTVFQLTLPPFDPSCLLQGTLLSRVHTSDSRLHELSSIRQKFPGTSSM</sequence>
<protein>
    <submittedName>
        <fullName evidence="1">Uncharacterized protein</fullName>
    </submittedName>
</protein>
<proteinExistence type="predicted"/>
<dbReference type="Gramene" id="PGSC0003DMT400002862">
    <property type="protein sequence ID" value="PGSC0003DMT400002862"/>
    <property type="gene ID" value="PGSC0003DMG402001116"/>
</dbReference>
<dbReference type="HOGENOM" id="CLU_3072422_0_0_1"/>
<accession>M0ZKS4</accession>
<name>M0ZKS4_SOLTU</name>
<keyword evidence="2" id="KW-1185">Reference proteome</keyword>
<dbReference type="InParanoid" id="M0ZKS4"/>
<dbReference type="AlphaFoldDB" id="M0ZKS4"/>
<reference evidence="2" key="1">
    <citation type="journal article" date="2011" name="Nature">
        <title>Genome sequence and analysis of the tuber crop potato.</title>
        <authorList>
            <consortium name="The Potato Genome Sequencing Consortium"/>
        </authorList>
    </citation>
    <scope>NUCLEOTIDE SEQUENCE [LARGE SCALE GENOMIC DNA]</scope>
    <source>
        <strain evidence="2">cv. DM1-3 516 R44</strain>
    </source>
</reference>
<evidence type="ECO:0000313" key="1">
    <source>
        <dbReference type="EnsemblPlants" id="PGSC0003DMT400002862"/>
    </source>
</evidence>
<reference evidence="1" key="2">
    <citation type="submission" date="2015-06" db="UniProtKB">
        <authorList>
            <consortium name="EnsemblPlants"/>
        </authorList>
    </citation>
    <scope>IDENTIFICATION</scope>
    <source>
        <strain evidence="1">DM1-3 516 R44</strain>
    </source>
</reference>
<dbReference type="PaxDb" id="4113-PGSC0003DMT400002862"/>
<dbReference type="EnsemblPlants" id="PGSC0003DMT400002862">
    <property type="protein sequence ID" value="PGSC0003DMT400002862"/>
    <property type="gene ID" value="PGSC0003DMG402001116"/>
</dbReference>
<dbReference type="Proteomes" id="UP000011115">
    <property type="component" value="Unassembled WGS sequence"/>
</dbReference>
<evidence type="ECO:0000313" key="2">
    <source>
        <dbReference type="Proteomes" id="UP000011115"/>
    </source>
</evidence>
<organism evidence="1 2">
    <name type="scientific">Solanum tuberosum</name>
    <name type="common">Potato</name>
    <dbReference type="NCBI Taxonomy" id="4113"/>
    <lineage>
        <taxon>Eukaryota</taxon>
        <taxon>Viridiplantae</taxon>
        <taxon>Streptophyta</taxon>
        <taxon>Embryophyta</taxon>
        <taxon>Tracheophyta</taxon>
        <taxon>Spermatophyta</taxon>
        <taxon>Magnoliopsida</taxon>
        <taxon>eudicotyledons</taxon>
        <taxon>Gunneridae</taxon>
        <taxon>Pentapetalae</taxon>
        <taxon>asterids</taxon>
        <taxon>lamiids</taxon>
        <taxon>Solanales</taxon>
        <taxon>Solanaceae</taxon>
        <taxon>Solanoideae</taxon>
        <taxon>Solaneae</taxon>
        <taxon>Solanum</taxon>
    </lineage>
</organism>